<feature type="transmembrane region" description="Helical" evidence="8">
    <location>
        <begin position="151"/>
        <end position="174"/>
    </location>
</feature>
<keyword evidence="7 8" id="KW-0472">Membrane</keyword>
<dbReference type="Pfam" id="PF07690">
    <property type="entry name" value="MFS_1"/>
    <property type="match status" value="1"/>
</dbReference>
<keyword evidence="6 8" id="KW-1133">Transmembrane helix</keyword>
<comment type="function">
    <text evidence="1">Intake of glucose and galactose.</text>
</comment>
<keyword evidence="5 8" id="KW-0812">Transmembrane</keyword>
<evidence type="ECO:0000256" key="4">
    <source>
        <dbReference type="ARBA" id="ARBA00022475"/>
    </source>
</evidence>
<evidence type="ECO:0000256" key="7">
    <source>
        <dbReference type="ARBA" id="ARBA00023136"/>
    </source>
</evidence>
<evidence type="ECO:0000256" key="3">
    <source>
        <dbReference type="ARBA" id="ARBA00009120"/>
    </source>
</evidence>
<keyword evidence="10" id="KW-1185">Reference proteome</keyword>
<evidence type="ECO:0000313" key="9">
    <source>
        <dbReference type="EMBL" id="MCA5006043.1"/>
    </source>
</evidence>
<dbReference type="NCBIfam" id="TIGR01272">
    <property type="entry name" value="gluP"/>
    <property type="match status" value="1"/>
</dbReference>
<accession>A0ABS7Z794</accession>
<comment type="caution">
    <text evidence="9">The sequence shown here is derived from an EMBL/GenBank/DDBJ whole genome shotgun (WGS) entry which is preliminary data.</text>
</comment>
<evidence type="ECO:0000313" key="10">
    <source>
        <dbReference type="Proteomes" id="UP001165302"/>
    </source>
</evidence>
<feature type="transmembrane region" description="Helical" evidence="8">
    <location>
        <begin position="322"/>
        <end position="341"/>
    </location>
</feature>
<feature type="transmembrane region" description="Helical" evidence="8">
    <location>
        <begin position="20"/>
        <end position="39"/>
    </location>
</feature>
<evidence type="ECO:0000256" key="8">
    <source>
        <dbReference type="SAM" id="Phobius"/>
    </source>
</evidence>
<dbReference type="EMBL" id="JADEYP010000025">
    <property type="protein sequence ID" value="MCA5006043.1"/>
    <property type="molecule type" value="Genomic_DNA"/>
</dbReference>
<name>A0ABS7Z794_9SPHI</name>
<feature type="transmembrane region" description="Helical" evidence="8">
    <location>
        <begin position="294"/>
        <end position="315"/>
    </location>
</feature>
<dbReference type="InterPro" id="IPR005964">
    <property type="entry name" value="Glc/Gal_transptr_bac"/>
</dbReference>
<evidence type="ECO:0000256" key="1">
    <source>
        <dbReference type="ARBA" id="ARBA00003321"/>
    </source>
</evidence>
<dbReference type="RefSeq" id="WP_225554337.1">
    <property type="nucleotide sequence ID" value="NZ_JADEYP010000025.1"/>
</dbReference>
<comment type="similarity">
    <text evidence="3">Belongs to the major facilitator superfamily. FHS transporter (TC 2.A.1.7) family.</text>
</comment>
<evidence type="ECO:0000256" key="2">
    <source>
        <dbReference type="ARBA" id="ARBA00004429"/>
    </source>
</evidence>
<feature type="transmembrane region" description="Helical" evidence="8">
    <location>
        <begin position="406"/>
        <end position="427"/>
    </location>
</feature>
<feature type="transmembrane region" description="Helical" evidence="8">
    <location>
        <begin position="206"/>
        <end position="225"/>
    </location>
</feature>
<proteinExistence type="inferred from homology"/>
<dbReference type="CDD" id="cd17394">
    <property type="entry name" value="MFS_FucP_like"/>
    <property type="match status" value="1"/>
</dbReference>
<keyword evidence="4" id="KW-1003">Cell membrane</keyword>
<dbReference type="InterPro" id="IPR011701">
    <property type="entry name" value="MFS"/>
</dbReference>
<gene>
    <name evidence="9" type="ORF">IPZ78_12875</name>
</gene>
<dbReference type="SUPFAM" id="SSF103473">
    <property type="entry name" value="MFS general substrate transporter"/>
    <property type="match status" value="1"/>
</dbReference>
<dbReference type="InterPro" id="IPR036259">
    <property type="entry name" value="MFS_trans_sf"/>
</dbReference>
<feature type="transmembrane region" description="Helical" evidence="8">
    <location>
        <begin position="113"/>
        <end position="130"/>
    </location>
</feature>
<dbReference type="PANTHER" id="PTHR43702">
    <property type="entry name" value="L-FUCOSE-PROTON SYMPORTER"/>
    <property type="match status" value="1"/>
</dbReference>
<dbReference type="Proteomes" id="UP001165302">
    <property type="component" value="Unassembled WGS sequence"/>
</dbReference>
<dbReference type="PANTHER" id="PTHR43702:SF12">
    <property type="entry name" value="N-ACETYL GLUCOSAMINE TRANSPORTER NAGP"/>
    <property type="match status" value="1"/>
</dbReference>
<organism evidence="9 10">
    <name type="scientific">Sphingobacterium bovistauri</name>
    <dbReference type="NCBI Taxonomy" id="2781959"/>
    <lineage>
        <taxon>Bacteria</taxon>
        <taxon>Pseudomonadati</taxon>
        <taxon>Bacteroidota</taxon>
        <taxon>Sphingobacteriia</taxon>
        <taxon>Sphingobacteriales</taxon>
        <taxon>Sphingobacteriaceae</taxon>
        <taxon>Sphingobacterium</taxon>
    </lineage>
</organism>
<feature type="transmembrane region" description="Helical" evidence="8">
    <location>
        <begin position="347"/>
        <end position="369"/>
    </location>
</feature>
<evidence type="ECO:0000256" key="5">
    <source>
        <dbReference type="ARBA" id="ARBA00022692"/>
    </source>
</evidence>
<feature type="transmembrane region" description="Helical" evidence="8">
    <location>
        <begin position="381"/>
        <end position="400"/>
    </location>
</feature>
<sequence length="437" mass="46963">MSSTSPSSALGNAQPQKTAFLPMAICCLLFFILGFFTWANGALIPFVKLAFRLDSDLQAFFVLFASYIAYFFLALPSSWIIKKTGFEYGLILSLILLGVGSLIFIPAAHQGSYNLFLLGIFVQGSAMALMQTAINPYLSIIGPIDSAAQRIAIAGVFNKGAGIIVPFILGGVLLKGSAEISEKLKSLPPGPEHDALMQSLLSRVDTLYIILAVVVCLFALVIKLAKMPPVDVDKEDESSIATSASEKKNSVFDFPHLFLGSLAIFATVAVEVMAGDIIGTYGHQLALPEFFVKYGTAFTLVCMLLGYFIGIVAIPKYVSQQYALRICTFVGIGLTVFSVFTTGLTSYIALALLGVANALLWPAIFPLGIKGLGKFTKTGSAIMVMGIAGGAIWPLLYGYLKDTVGMNFQMAFLVAMIPPYLYILYFATYGHKIGKKA</sequence>
<feature type="transmembrane region" description="Helical" evidence="8">
    <location>
        <begin position="257"/>
        <end position="282"/>
    </location>
</feature>
<evidence type="ECO:0000256" key="6">
    <source>
        <dbReference type="ARBA" id="ARBA00022989"/>
    </source>
</evidence>
<dbReference type="InterPro" id="IPR050375">
    <property type="entry name" value="MFS_TsgA-like"/>
</dbReference>
<comment type="subcellular location">
    <subcellularLocation>
        <location evidence="2">Cell inner membrane</location>
        <topology evidence="2">Multi-pass membrane protein</topology>
    </subcellularLocation>
</comment>
<protein>
    <submittedName>
        <fullName evidence="9">Sugar MFS transporter</fullName>
    </submittedName>
</protein>
<feature type="transmembrane region" description="Helical" evidence="8">
    <location>
        <begin position="88"/>
        <end position="107"/>
    </location>
</feature>
<feature type="transmembrane region" description="Helical" evidence="8">
    <location>
        <begin position="59"/>
        <end position="81"/>
    </location>
</feature>
<reference evidence="9" key="1">
    <citation type="submission" date="2020-10" db="EMBL/GenBank/DDBJ databases">
        <authorList>
            <person name="Lu T."/>
            <person name="Wang Q."/>
            <person name="Han X."/>
        </authorList>
    </citation>
    <scope>NUCLEOTIDE SEQUENCE</scope>
    <source>
        <strain evidence="9">WQ 366</strain>
    </source>
</reference>
<dbReference type="Gene3D" id="1.20.1250.20">
    <property type="entry name" value="MFS general substrate transporter like domains"/>
    <property type="match status" value="2"/>
</dbReference>